<feature type="compositionally biased region" description="Polar residues" evidence="1">
    <location>
        <begin position="120"/>
        <end position="132"/>
    </location>
</feature>
<evidence type="ECO:0000256" key="1">
    <source>
        <dbReference type="SAM" id="MobiDB-lite"/>
    </source>
</evidence>
<dbReference type="AlphaFoldDB" id="A0A8H3QXW8"/>
<dbReference type="EMBL" id="BLAL01000242">
    <property type="protein sequence ID" value="GES95527.1"/>
    <property type="molecule type" value="Genomic_DNA"/>
</dbReference>
<protein>
    <submittedName>
        <fullName evidence="2">Uncharacterized protein</fullName>
    </submittedName>
</protein>
<name>A0A8H3QXW8_9GLOM</name>
<feature type="compositionally biased region" description="Basic residues" evidence="1">
    <location>
        <begin position="102"/>
        <end position="119"/>
    </location>
</feature>
<gene>
    <name evidence="2" type="ORF">RCL2_002219000</name>
</gene>
<feature type="region of interest" description="Disordered" evidence="1">
    <location>
        <begin position="74"/>
        <end position="152"/>
    </location>
</feature>
<evidence type="ECO:0000313" key="2">
    <source>
        <dbReference type="EMBL" id="GES95527.1"/>
    </source>
</evidence>
<feature type="compositionally biased region" description="Basic and acidic residues" evidence="1">
    <location>
        <begin position="91"/>
        <end position="101"/>
    </location>
</feature>
<dbReference type="Proteomes" id="UP000615446">
    <property type="component" value="Unassembled WGS sequence"/>
</dbReference>
<reference evidence="2" key="1">
    <citation type="submission" date="2019-10" db="EMBL/GenBank/DDBJ databases">
        <title>Conservation and host-specific expression of non-tandemly repeated heterogenous ribosome RNA gene in arbuscular mycorrhizal fungi.</title>
        <authorList>
            <person name="Maeda T."/>
            <person name="Kobayashi Y."/>
            <person name="Nakagawa T."/>
            <person name="Ezawa T."/>
            <person name="Yamaguchi K."/>
            <person name="Bino T."/>
            <person name="Nishimoto Y."/>
            <person name="Shigenobu S."/>
            <person name="Kawaguchi M."/>
        </authorList>
    </citation>
    <scope>NUCLEOTIDE SEQUENCE</scope>
    <source>
        <strain evidence="2">HR1</strain>
    </source>
</reference>
<comment type="caution">
    <text evidence="2">The sequence shown here is derived from an EMBL/GenBank/DDBJ whole genome shotgun (WGS) entry which is preliminary data.</text>
</comment>
<proteinExistence type="predicted"/>
<feature type="compositionally biased region" description="Acidic residues" evidence="1">
    <location>
        <begin position="140"/>
        <end position="152"/>
    </location>
</feature>
<accession>A0A8H3QXW8</accession>
<sequence length="152" mass="17471">MRCLTYHVAYCTIPYRVEFVGSLYFEPFEGSQNIVDFYKAKAWKTYKTKSKDGRTQTTIILYFESQDALLNALEKPSSHKINRTSTPSKKKKEDSKQPAKADKKKNRKEKKKDRKKSKSHNGGNNTSRSLLQTLIKLLSEGEDEPSSSELVE</sequence>
<organism evidence="2 3">
    <name type="scientific">Rhizophagus clarus</name>
    <dbReference type="NCBI Taxonomy" id="94130"/>
    <lineage>
        <taxon>Eukaryota</taxon>
        <taxon>Fungi</taxon>
        <taxon>Fungi incertae sedis</taxon>
        <taxon>Mucoromycota</taxon>
        <taxon>Glomeromycotina</taxon>
        <taxon>Glomeromycetes</taxon>
        <taxon>Glomerales</taxon>
        <taxon>Glomeraceae</taxon>
        <taxon>Rhizophagus</taxon>
    </lineage>
</organism>
<evidence type="ECO:0000313" key="3">
    <source>
        <dbReference type="Proteomes" id="UP000615446"/>
    </source>
</evidence>